<dbReference type="InterPro" id="IPR002109">
    <property type="entry name" value="Glutaredoxin"/>
</dbReference>
<dbReference type="OrthoDB" id="423313at2759"/>
<gene>
    <name evidence="3" type="ORF">COLO4_06876</name>
</gene>
<dbReference type="EMBL" id="AWUE01012966">
    <property type="protein sequence ID" value="OMP07989.1"/>
    <property type="molecule type" value="Genomic_DNA"/>
</dbReference>
<dbReference type="PROSITE" id="PS51354">
    <property type="entry name" value="GLUTAREDOXIN_2"/>
    <property type="match status" value="1"/>
</dbReference>
<proteinExistence type="predicted"/>
<reference evidence="4" key="1">
    <citation type="submission" date="2013-09" db="EMBL/GenBank/DDBJ databases">
        <title>Corchorus olitorius genome sequencing.</title>
        <authorList>
            <person name="Alam M."/>
            <person name="Haque M.S."/>
            <person name="Islam M.S."/>
            <person name="Emdad E.M."/>
            <person name="Islam M.M."/>
            <person name="Ahmed B."/>
            <person name="Halim A."/>
            <person name="Hossen Q.M.M."/>
            <person name="Hossain M.Z."/>
            <person name="Ahmed R."/>
            <person name="Khan M.M."/>
            <person name="Islam R."/>
            <person name="Rashid M.M."/>
            <person name="Khan S.A."/>
            <person name="Rahman M.S."/>
            <person name="Alam M."/>
            <person name="Yahiya A.S."/>
            <person name="Khan M.S."/>
            <person name="Azam M.S."/>
            <person name="Haque T."/>
            <person name="Lashkar M.Z.H."/>
            <person name="Akhand A.I."/>
            <person name="Morshed G."/>
            <person name="Roy S."/>
            <person name="Uddin K.S."/>
            <person name="Rabeya T."/>
            <person name="Hossain A.S."/>
            <person name="Chowdhury A."/>
            <person name="Snigdha A.R."/>
            <person name="Mortoza M.S."/>
            <person name="Matin S.A."/>
            <person name="Hoque S.M.E."/>
            <person name="Islam M.K."/>
            <person name="Roy D.K."/>
            <person name="Haider R."/>
            <person name="Moosa M.M."/>
            <person name="Elias S.M."/>
            <person name="Hasan A.M."/>
            <person name="Jahan S."/>
            <person name="Shafiuddin M."/>
            <person name="Mahmood N."/>
            <person name="Shommy N.S."/>
        </authorList>
    </citation>
    <scope>NUCLEOTIDE SEQUENCE [LARGE SCALE GENOMIC DNA]</scope>
    <source>
        <strain evidence="4">cv. O-4</strain>
    </source>
</reference>
<dbReference type="PANTHER" id="PTHR45669:SF17">
    <property type="entry name" value="GLUTAREDOXIN DOMAIN-CONTAINING PROTEIN"/>
    <property type="match status" value="1"/>
</dbReference>
<evidence type="ECO:0000256" key="1">
    <source>
        <dbReference type="SAM" id="MobiDB-lite"/>
    </source>
</evidence>
<dbReference type="AlphaFoldDB" id="A0A1R3KLQ8"/>
<dbReference type="CDD" id="cd03031">
    <property type="entry name" value="GRX_GRX_like"/>
    <property type="match status" value="1"/>
</dbReference>
<evidence type="ECO:0000313" key="4">
    <source>
        <dbReference type="Proteomes" id="UP000187203"/>
    </source>
</evidence>
<name>A0A1R3KLQ8_9ROSI</name>
<dbReference type="SUPFAM" id="SSF52833">
    <property type="entry name" value="Thioredoxin-like"/>
    <property type="match status" value="1"/>
</dbReference>
<protein>
    <submittedName>
        <fullName evidence="3">Glutaredoxin</fullName>
    </submittedName>
</protein>
<dbReference type="PANTHER" id="PTHR45669">
    <property type="entry name" value="GLUTAREDOXIN DOMAIN-CONTAINING CYSTEINE-RICH PROTEIN CG12206-RELATED"/>
    <property type="match status" value="1"/>
</dbReference>
<evidence type="ECO:0000313" key="3">
    <source>
        <dbReference type="EMBL" id="OMP07989.1"/>
    </source>
</evidence>
<keyword evidence="4" id="KW-1185">Reference proteome</keyword>
<dbReference type="Pfam" id="PF00462">
    <property type="entry name" value="Glutaredoxin"/>
    <property type="match status" value="1"/>
</dbReference>
<feature type="region of interest" description="Disordered" evidence="1">
    <location>
        <begin position="1"/>
        <end position="29"/>
    </location>
</feature>
<comment type="caution">
    <text evidence="3">The sequence shown here is derived from an EMBL/GenBank/DDBJ whole genome shotgun (WGS) entry which is preliminary data.</text>
</comment>
<evidence type="ECO:0000259" key="2">
    <source>
        <dbReference type="Pfam" id="PF00462"/>
    </source>
</evidence>
<organism evidence="3 4">
    <name type="scientific">Corchorus olitorius</name>
    <dbReference type="NCBI Taxonomy" id="93759"/>
    <lineage>
        <taxon>Eukaryota</taxon>
        <taxon>Viridiplantae</taxon>
        <taxon>Streptophyta</taxon>
        <taxon>Embryophyta</taxon>
        <taxon>Tracheophyta</taxon>
        <taxon>Spermatophyta</taxon>
        <taxon>Magnoliopsida</taxon>
        <taxon>eudicotyledons</taxon>
        <taxon>Gunneridae</taxon>
        <taxon>Pentapetalae</taxon>
        <taxon>rosids</taxon>
        <taxon>malvids</taxon>
        <taxon>Malvales</taxon>
        <taxon>Malvaceae</taxon>
        <taxon>Grewioideae</taxon>
        <taxon>Apeibeae</taxon>
        <taxon>Corchorus</taxon>
    </lineage>
</organism>
<dbReference type="Proteomes" id="UP000187203">
    <property type="component" value="Unassembled WGS sequence"/>
</dbReference>
<feature type="domain" description="Glutaredoxin" evidence="2">
    <location>
        <begin position="145"/>
        <end position="211"/>
    </location>
</feature>
<dbReference type="Gene3D" id="3.40.30.10">
    <property type="entry name" value="Glutaredoxin"/>
    <property type="match status" value="1"/>
</dbReference>
<feature type="compositionally biased region" description="Polar residues" evidence="1">
    <location>
        <begin position="1"/>
        <end position="20"/>
    </location>
</feature>
<accession>A0A1R3KLQ8</accession>
<sequence>MAEFQSNKVKSSSGSTAELQSNKVKSSSGSNSMFFNRSITMHATPAESNPPKVHLLLNNPSLNRAASISKFYNSFDSVKGKVKKLCNIFESSKSSISSSNSTTTPKESAPKFLLRHPKSLGYSSSFSSSFNNSLIRLPGTEDRIVVYLTSLRGVRRTYEDCYAVRMIFKGFRVWVDERDISMDAAYRKELQSVLKEKNVSLPQIFIKGRYVGGADVIKSMFEVGELAKILDGFPRIQSASVCEGCGDVRFVPCGNCSGSRKVFDEDEGLLKRCLECNENGLIRCPECCL</sequence>
<dbReference type="InterPro" id="IPR036249">
    <property type="entry name" value="Thioredoxin-like_sf"/>
</dbReference>
<dbReference type="Pfam" id="PF23733">
    <property type="entry name" value="GRXCR1-2_C"/>
    <property type="match status" value="1"/>
</dbReference>